<dbReference type="AlphaFoldDB" id="A0AAD7MUT7"/>
<keyword evidence="2" id="KW-1185">Reference proteome</keyword>
<sequence length="134" mass="16068">MDITHALGDRVQWFRAEAEMYRWLEHYERKHSELFRVIERFRHDKVVWRGVADREEAENGGLNGAVTFGRMQAAMHKRLEHNARVIFKSAHSSAHHEWVSATGFDDLVIKVNNWRDVVFKWMDEMSIHRVYKDF</sequence>
<proteinExistence type="predicted"/>
<comment type="caution">
    <text evidence="1">The sequence shown here is derived from an EMBL/GenBank/DDBJ whole genome shotgun (WGS) entry which is preliminary data.</text>
</comment>
<dbReference type="EMBL" id="JARJLG010000170">
    <property type="protein sequence ID" value="KAJ7733043.1"/>
    <property type="molecule type" value="Genomic_DNA"/>
</dbReference>
<gene>
    <name evidence="1" type="ORF">DFH07DRAFT_968124</name>
</gene>
<dbReference type="Proteomes" id="UP001215280">
    <property type="component" value="Unassembled WGS sequence"/>
</dbReference>
<accession>A0AAD7MUT7</accession>
<organism evidence="1 2">
    <name type="scientific">Mycena maculata</name>
    <dbReference type="NCBI Taxonomy" id="230809"/>
    <lineage>
        <taxon>Eukaryota</taxon>
        <taxon>Fungi</taxon>
        <taxon>Dikarya</taxon>
        <taxon>Basidiomycota</taxon>
        <taxon>Agaricomycotina</taxon>
        <taxon>Agaricomycetes</taxon>
        <taxon>Agaricomycetidae</taxon>
        <taxon>Agaricales</taxon>
        <taxon>Marasmiineae</taxon>
        <taxon>Mycenaceae</taxon>
        <taxon>Mycena</taxon>
    </lineage>
</organism>
<evidence type="ECO:0000313" key="1">
    <source>
        <dbReference type="EMBL" id="KAJ7733043.1"/>
    </source>
</evidence>
<protein>
    <submittedName>
        <fullName evidence="1">Uncharacterized protein</fullName>
    </submittedName>
</protein>
<reference evidence="1" key="1">
    <citation type="submission" date="2023-03" db="EMBL/GenBank/DDBJ databases">
        <title>Massive genome expansion in bonnet fungi (Mycena s.s.) driven by repeated elements and novel gene families across ecological guilds.</title>
        <authorList>
            <consortium name="Lawrence Berkeley National Laboratory"/>
            <person name="Harder C.B."/>
            <person name="Miyauchi S."/>
            <person name="Viragh M."/>
            <person name="Kuo A."/>
            <person name="Thoen E."/>
            <person name="Andreopoulos B."/>
            <person name="Lu D."/>
            <person name="Skrede I."/>
            <person name="Drula E."/>
            <person name="Henrissat B."/>
            <person name="Morin E."/>
            <person name="Kohler A."/>
            <person name="Barry K."/>
            <person name="LaButti K."/>
            <person name="Morin E."/>
            <person name="Salamov A."/>
            <person name="Lipzen A."/>
            <person name="Mereny Z."/>
            <person name="Hegedus B."/>
            <person name="Baldrian P."/>
            <person name="Stursova M."/>
            <person name="Weitz H."/>
            <person name="Taylor A."/>
            <person name="Grigoriev I.V."/>
            <person name="Nagy L.G."/>
            <person name="Martin F."/>
            <person name="Kauserud H."/>
        </authorList>
    </citation>
    <scope>NUCLEOTIDE SEQUENCE</scope>
    <source>
        <strain evidence="1">CBHHK188m</strain>
    </source>
</reference>
<evidence type="ECO:0000313" key="2">
    <source>
        <dbReference type="Proteomes" id="UP001215280"/>
    </source>
</evidence>
<name>A0AAD7MUT7_9AGAR</name>